<dbReference type="CDD" id="cd02042">
    <property type="entry name" value="ParAB_family"/>
    <property type="match status" value="1"/>
</dbReference>
<name>A0A934QZU7_9BACT</name>
<dbReference type="InterPro" id="IPR027417">
    <property type="entry name" value="P-loop_NTPase"/>
</dbReference>
<dbReference type="PANTHER" id="PTHR13696:SF99">
    <property type="entry name" value="COBYRINIC ACID AC-DIAMIDE SYNTHASE"/>
    <property type="match status" value="1"/>
</dbReference>
<proteinExistence type="predicted"/>
<feature type="domain" description="AAA" evidence="1">
    <location>
        <begin position="1"/>
        <end position="196"/>
    </location>
</feature>
<evidence type="ECO:0000313" key="2">
    <source>
        <dbReference type="EMBL" id="MBK1814124.1"/>
    </source>
</evidence>
<dbReference type="RefSeq" id="WP_200349086.1">
    <property type="nucleotide sequence ID" value="NZ_BAABHZ010000005.1"/>
</dbReference>
<protein>
    <submittedName>
        <fullName evidence="2">AAA family ATPase</fullName>
    </submittedName>
</protein>
<accession>A0A934QZU7</accession>
<gene>
    <name evidence="2" type="ORF">JIN84_00690</name>
</gene>
<keyword evidence="3" id="KW-1185">Reference proteome</keyword>
<dbReference type="EMBL" id="JAENIK010000001">
    <property type="protein sequence ID" value="MBK1814124.1"/>
    <property type="molecule type" value="Genomic_DNA"/>
</dbReference>
<dbReference type="SUPFAM" id="SSF52540">
    <property type="entry name" value="P-loop containing nucleoside triphosphate hydrolases"/>
    <property type="match status" value="1"/>
</dbReference>
<comment type="caution">
    <text evidence="2">The sequence shown here is derived from an EMBL/GenBank/DDBJ whole genome shotgun (WGS) entry which is preliminary data.</text>
</comment>
<reference evidence="2" key="1">
    <citation type="submission" date="2021-01" db="EMBL/GenBank/DDBJ databases">
        <title>Modified the classification status of verrucomicrobia.</title>
        <authorList>
            <person name="Feng X."/>
        </authorList>
    </citation>
    <scope>NUCLEOTIDE SEQUENCE</scope>
    <source>
        <strain evidence="2">JCM 18052</strain>
    </source>
</reference>
<sequence>MKTLAFFNNKGGVGKTTLVYHLAWMFADMGKRVLVADLDPQANVTSMFLEESELEKLWDPDVDSKQSIMAPISPLIRGLGDIGPAPVRSISSRLRLIPGDLNLSSFESKLSEAWIKCLDRDEAAFRITSAFHRLIRIAARDFDADIILIDVGPNFGAINRSALICADAVVVPLAPDLFSIQGLMNLGPTLRRWREEWLERRSKNPEKSLDLPIGNMTPLGYVILQFGIRDSRPVKAYDKWSQRIPEVFSKSVLGDGEQLSLDDSSGHCLGLLKHYRSLMPMAMEARKPIFHLKAADGAIGAHSSSVKDCEKDFSKLADAILSGF</sequence>
<dbReference type="PANTHER" id="PTHR13696">
    <property type="entry name" value="P-LOOP CONTAINING NUCLEOSIDE TRIPHOSPHATE HYDROLASE"/>
    <property type="match status" value="1"/>
</dbReference>
<dbReference type="InterPro" id="IPR025669">
    <property type="entry name" value="AAA_dom"/>
</dbReference>
<dbReference type="AlphaFoldDB" id="A0A934QZU7"/>
<dbReference type="Gene3D" id="3.40.50.300">
    <property type="entry name" value="P-loop containing nucleotide triphosphate hydrolases"/>
    <property type="match status" value="1"/>
</dbReference>
<dbReference type="Pfam" id="PF13614">
    <property type="entry name" value="AAA_31"/>
    <property type="match status" value="1"/>
</dbReference>
<dbReference type="Proteomes" id="UP000600139">
    <property type="component" value="Unassembled WGS sequence"/>
</dbReference>
<evidence type="ECO:0000259" key="1">
    <source>
        <dbReference type="Pfam" id="PF13614"/>
    </source>
</evidence>
<evidence type="ECO:0000313" key="3">
    <source>
        <dbReference type="Proteomes" id="UP000600139"/>
    </source>
</evidence>
<dbReference type="InterPro" id="IPR050678">
    <property type="entry name" value="DNA_Partitioning_ATPase"/>
</dbReference>
<organism evidence="2 3">
    <name type="scientific">Luteolibacter yonseiensis</name>
    <dbReference type="NCBI Taxonomy" id="1144680"/>
    <lineage>
        <taxon>Bacteria</taxon>
        <taxon>Pseudomonadati</taxon>
        <taxon>Verrucomicrobiota</taxon>
        <taxon>Verrucomicrobiia</taxon>
        <taxon>Verrucomicrobiales</taxon>
        <taxon>Verrucomicrobiaceae</taxon>
        <taxon>Luteolibacter</taxon>
    </lineage>
</organism>